<proteinExistence type="predicted"/>
<organism evidence="1">
    <name type="scientific">uncultured Gemmatimonadota bacterium</name>
    <dbReference type="NCBI Taxonomy" id="203437"/>
    <lineage>
        <taxon>Bacteria</taxon>
        <taxon>Pseudomonadati</taxon>
        <taxon>Gemmatimonadota</taxon>
        <taxon>environmental samples</taxon>
    </lineage>
</organism>
<dbReference type="EMBL" id="CADCTV010000712">
    <property type="protein sequence ID" value="CAA9355526.1"/>
    <property type="molecule type" value="Genomic_DNA"/>
</dbReference>
<name>A0A6J4MCJ6_9BACT</name>
<accession>A0A6J4MCJ6</accession>
<gene>
    <name evidence="1" type="ORF">AVDCRST_MAG89-3405</name>
</gene>
<protein>
    <submittedName>
        <fullName evidence="1">Uncharacterized protein</fullName>
    </submittedName>
</protein>
<reference evidence="1" key="1">
    <citation type="submission" date="2020-02" db="EMBL/GenBank/DDBJ databases">
        <authorList>
            <person name="Meier V. D."/>
        </authorList>
    </citation>
    <scope>NUCLEOTIDE SEQUENCE</scope>
    <source>
        <strain evidence="1">AVDCRST_MAG89</strain>
    </source>
</reference>
<dbReference type="AlphaFoldDB" id="A0A6J4MCJ6"/>
<sequence>MAWTCAWPLHRDDRCATAGVAHVQVKPRAGRDSGPTWGFPLLLRRVHPLP</sequence>
<evidence type="ECO:0000313" key="1">
    <source>
        <dbReference type="EMBL" id="CAA9355526.1"/>
    </source>
</evidence>